<dbReference type="EMBL" id="BPLQ01015371">
    <property type="protein sequence ID" value="GIY87713.1"/>
    <property type="molecule type" value="Genomic_DNA"/>
</dbReference>
<proteinExistence type="predicted"/>
<comment type="caution">
    <text evidence="1">The sequence shown here is derived from an EMBL/GenBank/DDBJ whole genome shotgun (WGS) entry which is preliminary data.</text>
</comment>
<dbReference type="Proteomes" id="UP001054837">
    <property type="component" value="Unassembled WGS sequence"/>
</dbReference>
<protein>
    <submittedName>
        <fullName evidence="1">Uncharacterized protein</fullName>
    </submittedName>
</protein>
<keyword evidence="2" id="KW-1185">Reference proteome</keyword>
<name>A0AAV4WZI1_9ARAC</name>
<reference evidence="1 2" key="1">
    <citation type="submission" date="2021-06" db="EMBL/GenBank/DDBJ databases">
        <title>Caerostris darwini draft genome.</title>
        <authorList>
            <person name="Kono N."/>
            <person name="Arakawa K."/>
        </authorList>
    </citation>
    <scope>NUCLEOTIDE SEQUENCE [LARGE SCALE GENOMIC DNA]</scope>
</reference>
<accession>A0AAV4WZI1</accession>
<sequence>MGSWAWPAKWDKKQQQQQTIILSRKDKAEQKEEKKTSYIFLKACLYQKGNFSQMKLMTDDNMLEKEGFKQQIESKKLYQVEIMTSTAISSEVNACFFHAESKS</sequence>
<organism evidence="1 2">
    <name type="scientific">Caerostris darwini</name>
    <dbReference type="NCBI Taxonomy" id="1538125"/>
    <lineage>
        <taxon>Eukaryota</taxon>
        <taxon>Metazoa</taxon>
        <taxon>Ecdysozoa</taxon>
        <taxon>Arthropoda</taxon>
        <taxon>Chelicerata</taxon>
        <taxon>Arachnida</taxon>
        <taxon>Araneae</taxon>
        <taxon>Araneomorphae</taxon>
        <taxon>Entelegynae</taxon>
        <taxon>Araneoidea</taxon>
        <taxon>Araneidae</taxon>
        <taxon>Caerostris</taxon>
    </lineage>
</organism>
<gene>
    <name evidence="1" type="ORF">CDAR_235841</name>
</gene>
<dbReference type="AlphaFoldDB" id="A0AAV4WZI1"/>
<evidence type="ECO:0000313" key="2">
    <source>
        <dbReference type="Proteomes" id="UP001054837"/>
    </source>
</evidence>
<evidence type="ECO:0000313" key="1">
    <source>
        <dbReference type="EMBL" id="GIY87713.1"/>
    </source>
</evidence>